<evidence type="ECO:0000313" key="2">
    <source>
        <dbReference type="EMBL" id="MCS5491710.1"/>
    </source>
</evidence>
<proteinExistence type="predicted"/>
<dbReference type="RefSeq" id="WP_259415327.1">
    <property type="nucleotide sequence ID" value="NZ_JANWGH010000003.1"/>
</dbReference>
<dbReference type="Gene3D" id="1.10.575.10">
    <property type="entry name" value="P1 Nuclease"/>
    <property type="match status" value="1"/>
</dbReference>
<organism evidence="2 3">
    <name type="scientific">Algoriphagus limi</name>
    <dbReference type="NCBI Taxonomy" id="2975273"/>
    <lineage>
        <taxon>Bacteria</taxon>
        <taxon>Pseudomonadati</taxon>
        <taxon>Bacteroidota</taxon>
        <taxon>Cytophagia</taxon>
        <taxon>Cytophagales</taxon>
        <taxon>Cyclobacteriaceae</taxon>
        <taxon>Algoriphagus</taxon>
    </lineage>
</organism>
<feature type="region of interest" description="Disordered" evidence="1">
    <location>
        <begin position="290"/>
        <end position="314"/>
    </location>
</feature>
<protein>
    <submittedName>
        <fullName evidence="2">Zinc dependent phospholipase C family protein</fullName>
    </submittedName>
</protein>
<dbReference type="CDD" id="cd10981">
    <property type="entry name" value="ZnPC_S1P1"/>
    <property type="match status" value="1"/>
</dbReference>
<dbReference type="SUPFAM" id="SSF48537">
    <property type="entry name" value="Phospholipase C/P1 nuclease"/>
    <property type="match status" value="1"/>
</dbReference>
<name>A0ABT2GCK6_9BACT</name>
<dbReference type="InterPro" id="IPR008947">
    <property type="entry name" value="PLipase_C/P1_nuclease_dom_sf"/>
</dbReference>
<sequence length="314" mass="36373">MKFFMIYIFSLFLTASSVAPWGFFAHQLINRLAVYSLPPELITFYKPQIQFITEKAVNPDRRRYAVEGEAEKHYIDLDQYGDSALSILPIYWKEAVEKFGEDSLRAHGIGPWSAYLTFLNLVQAFEKKNSTAILRLSADLGHYLGDLNVPLHTTMNYNGQLTGQEGIHGFWESRVPELLSQNFSLWVGKAEYIEKPQQEIWKAVEEAHSKVDSVLRFELELSRQFPEDQKYSFEERNGLTTRVYSQEFTEAYANALDGMVERQMQKSIKMIADFWYTAWVNAGQPDLSQFETKTEPEEEELPTNPALRVRTHDN</sequence>
<keyword evidence="3" id="KW-1185">Reference proteome</keyword>
<reference evidence="2 3" key="1">
    <citation type="submission" date="2022-08" db="EMBL/GenBank/DDBJ databases">
        <title>Algoriphagus sp. CAU 1643 isolated from mud.</title>
        <authorList>
            <person name="Kim W."/>
        </authorList>
    </citation>
    <scope>NUCLEOTIDE SEQUENCE [LARGE SCALE GENOMIC DNA]</scope>
    <source>
        <strain evidence="2 3">CAU 1643</strain>
    </source>
</reference>
<evidence type="ECO:0000256" key="1">
    <source>
        <dbReference type="SAM" id="MobiDB-lite"/>
    </source>
</evidence>
<dbReference type="Proteomes" id="UP001206788">
    <property type="component" value="Unassembled WGS sequence"/>
</dbReference>
<evidence type="ECO:0000313" key="3">
    <source>
        <dbReference type="Proteomes" id="UP001206788"/>
    </source>
</evidence>
<gene>
    <name evidence="2" type="ORF">NY014_14815</name>
</gene>
<comment type="caution">
    <text evidence="2">The sequence shown here is derived from an EMBL/GenBank/DDBJ whole genome shotgun (WGS) entry which is preliminary data.</text>
</comment>
<dbReference type="EMBL" id="JANWGH010000003">
    <property type="protein sequence ID" value="MCS5491710.1"/>
    <property type="molecule type" value="Genomic_DNA"/>
</dbReference>
<accession>A0ABT2GCK6</accession>